<dbReference type="SUPFAM" id="SSF110836">
    <property type="entry name" value="Hypothetical protein SAV1430"/>
    <property type="match status" value="1"/>
</dbReference>
<comment type="caution">
    <text evidence="4">The sequence shown here is derived from an EMBL/GenBank/DDBJ whole genome shotgun (WGS) entry which is preliminary data.</text>
</comment>
<reference evidence="4" key="2">
    <citation type="journal article" date="2022" name="Microbiol. Resour. Announc.">
        <title>Metagenome Sequencing to Explore Phylogenomics of Terrestrial Cyanobacteria.</title>
        <authorList>
            <person name="Ward R.D."/>
            <person name="Stajich J.E."/>
            <person name="Johansen J.R."/>
            <person name="Huntemann M."/>
            <person name="Clum A."/>
            <person name="Foster B."/>
            <person name="Foster B."/>
            <person name="Roux S."/>
            <person name="Palaniappan K."/>
            <person name="Varghese N."/>
            <person name="Mukherjee S."/>
            <person name="Reddy T.B.K."/>
            <person name="Daum C."/>
            <person name="Copeland A."/>
            <person name="Chen I.A."/>
            <person name="Ivanova N.N."/>
            <person name="Kyrpides N.C."/>
            <person name="Shapiro N."/>
            <person name="Eloe-Fadrosh E.A."/>
            <person name="Pietrasiak N."/>
        </authorList>
    </citation>
    <scope>NUCLEOTIDE SEQUENCE</scope>
    <source>
        <strain evidence="4">UHER 2000/2452</strain>
    </source>
</reference>
<keyword evidence="2" id="KW-0605">Phycobilisome</keyword>
<proteinExistence type="predicted"/>
<dbReference type="InterPro" id="IPR014824">
    <property type="entry name" value="Nfu/NifU_N"/>
</dbReference>
<protein>
    <submittedName>
        <fullName evidence="4">Virulence factor</fullName>
    </submittedName>
</protein>
<reference evidence="4" key="1">
    <citation type="submission" date="2021-05" db="EMBL/GenBank/DDBJ databases">
        <authorList>
            <person name="Pietrasiak N."/>
            <person name="Ward R."/>
            <person name="Stajich J.E."/>
            <person name="Kurbessoian T."/>
        </authorList>
    </citation>
    <scope>NUCLEOTIDE SEQUENCE</scope>
    <source>
        <strain evidence="4">UHER 2000/2452</strain>
    </source>
</reference>
<dbReference type="Gene3D" id="1.25.10.10">
    <property type="entry name" value="Leucine-rich Repeat Variant"/>
    <property type="match status" value="1"/>
</dbReference>
<accession>A0A951QG63</accession>
<dbReference type="InterPro" id="IPR011989">
    <property type="entry name" value="ARM-like"/>
</dbReference>
<dbReference type="SMART" id="SM00567">
    <property type="entry name" value="EZ_HEAT"/>
    <property type="match status" value="3"/>
</dbReference>
<dbReference type="Pfam" id="PF13646">
    <property type="entry name" value="HEAT_2"/>
    <property type="match status" value="1"/>
</dbReference>
<keyword evidence="1" id="KW-0042">Antenna complex</keyword>
<evidence type="ECO:0000313" key="5">
    <source>
        <dbReference type="Proteomes" id="UP000757435"/>
    </source>
</evidence>
<dbReference type="Proteomes" id="UP000757435">
    <property type="component" value="Unassembled WGS sequence"/>
</dbReference>
<dbReference type="Pfam" id="PF13769">
    <property type="entry name" value="Virulence_fact"/>
    <property type="match status" value="1"/>
</dbReference>
<sequence>MQLLSIETTPSPNCIKLNLNGVISTKALTFDKGGNQTEAPVLAQQLLTIEAVQSVFFVQDFITLTRQGNAEWQPILAQAARLIGVAQEADAKLLAQVAPPQTQSQVQSAANLGQVEVAVQVFRAIPVQVRATAADGQQARVALPERFNQALQRVVQATQANYVAERHWEPYQSPAGSLDEVAQLVADEIASLIDEDELARIEAIAISQERKPESVSHAALQQSLIAELQHPNWKHRLKALQQIEVTADTFPQILAMLEDEQSTIRRWASALLGASGRLAAVEPLCRVVLVDPSAMVRRTAGDALSDLGDTSARATMGKALADPSKLVRWRAARFLNEMGDLTAVDALRQAIEREAEFDVRVEMMTALERIEGGGDTQLPMWLRITQGGEAESILT</sequence>
<evidence type="ECO:0000313" key="4">
    <source>
        <dbReference type="EMBL" id="MBW4662039.1"/>
    </source>
</evidence>
<evidence type="ECO:0000256" key="1">
    <source>
        <dbReference type="ARBA" id="ARBA00022549"/>
    </source>
</evidence>
<dbReference type="InterPro" id="IPR004155">
    <property type="entry name" value="PBS_lyase_HEAT"/>
</dbReference>
<dbReference type="AlphaFoldDB" id="A0A951QG63"/>
<dbReference type="Gene3D" id="3.30.1370.70">
    <property type="entry name" value="Scaffold protein Nfu/NifU, N-terminal domain"/>
    <property type="match status" value="1"/>
</dbReference>
<dbReference type="Pfam" id="PF08712">
    <property type="entry name" value="Nfu_N"/>
    <property type="match status" value="1"/>
</dbReference>
<dbReference type="InterPro" id="IPR036498">
    <property type="entry name" value="Nfu/NifU_N_sf"/>
</dbReference>
<dbReference type="SMART" id="SM00932">
    <property type="entry name" value="Nfu_N"/>
    <property type="match status" value="1"/>
</dbReference>
<gene>
    <name evidence="4" type="ORF">KME15_25560</name>
</gene>
<feature type="domain" description="Scaffold protein Nfu/NifU N-terminal" evidence="3">
    <location>
        <begin position="4"/>
        <end position="90"/>
    </location>
</feature>
<dbReference type="SUPFAM" id="SSF48371">
    <property type="entry name" value="ARM repeat"/>
    <property type="match status" value="1"/>
</dbReference>
<evidence type="ECO:0000259" key="3">
    <source>
        <dbReference type="SMART" id="SM00932"/>
    </source>
</evidence>
<name>A0A951QG63_9CYAN</name>
<dbReference type="InterPro" id="IPR025989">
    <property type="entry name" value="Virulence_F_dom"/>
</dbReference>
<evidence type="ECO:0000256" key="2">
    <source>
        <dbReference type="ARBA" id="ARBA00022738"/>
    </source>
</evidence>
<dbReference type="InterPro" id="IPR016024">
    <property type="entry name" value="ARM-type_fold"/>
</dbReference>
<dbReference type="GO" id="GO:0030089">
    <property type="term" value="C:phycobilisome"/>
    <property type="evidence" value="ECO:0007669"/>
    <property type="project" value="UniProtKB-KW"/>
</dbReference>
<organism evidence="4 5">
    <name type="scientific">Drouetiella hepatica Uher 2000/2452</name>
    <dbReference type="NCBI Taxonomy" id="904376"/>
    <lineage>
        <taxon>Bacteria</taxon>
        <taxon>Bacillati</taxon>
        <taxon>Cyanobacteriota</taxon>
        <taxon>Cyanophyceae</taxon>
        <taxon>Oculatellales</taxon>
        <taxon>Oculatellaceae</taxon>
        <taxon>Drouetiella</taxon>
    </lineage>
</organism>
<dbReference type="EMBL" id="JAHHHD010000054">
    <property type="protein sequence ID" value="MBW4662039.1"/>
    <property type="molecule type" value="Genomic_DNA"/>
</dbReference>